<proteinExistence type="predicted"/>
<dbReference type="InterPro" id="IPR011075">
    <property type="entry name" value="TetR_C"/>
</dbReference>
<feature type="DNA-binding region" description="H-T-H motif" evidence="4">
    <location>
        <begin position="30"/>
        <end position="49"/>
    </location>
</feature>
<evidence type="ECO:0000256" key="1">
    <source>
        <dbReference type="ARBA" id="ARBA00023015"/>
    </source>
</evidence>
<evidence type="ECO:0000313" key="6">
    <source>
        <dbReference type="EMBL" id="KKB11125.1"/>
    </source>
</evidence>
<dbReference type="InterPro" id="IPR009057">
    <property type="entry name" value="Homeodomain-like_sf"/>
</dbReference>
<dbReference type="STRING" id="443610.VE25_14335"/>
<dbReference type="GO" id="GO:0003677">
    <property type="term" value="F:DNA binding"/>
    <property type="evidence" value="ECO:0007669"/>
    <property type="project" value="UniProtKB-UniRule"/>
</dbReference>
<comment type="caution">
    <text evidence="6">The sequence shown here is derived from an EMBL/GenBank/DDBJ whole genome shotgun (WGS) entry which is preliminary data.</text>
</comment>
<dbReference type="Pfam" id="PF00440">
    <property type="entry name" value="TetR_N"/>
    <property type="match status" value="1"/>
</dbReference>
<evidence type="ECO:0000256" key="4">
    <source>
        <dbReference type="PROSITE-ProRule" id="PRU00335"/>
    </source>
</evidence>
<dbReference type="PRINTS" id="PR00455">
    <property type="entry name" value="HTHTETR"/>
</dbReference>
<gene>
    <name evidence="6" type="ORF">VE25_14335</name>
</gene>
<dbReference type="Gene3D" id="1.10.10.60">
    <property type="entry name" value="Homeodomain-like"/>
    <property type="match status" value="1"/>
</dbReference>
<dbReference type="SUPFAM" id="SSF48498">
    <property type="entry name" value="Tetracyclin repressor-like, C-terminal domain"/>
    <property type="match status" value="1"/>
</dbReference>
<feature type="domain" description="HTH tetR-type" evidence="5">
    <location>
        <begin position="7"/>
        <end position="67"/>
    </location>
</feature>
<evidence type="ECO:0000256" key="2">
    <source>
        <dbReference type="ARBA" id="ARBA00023125"/>
    </source>
</evidence>
<sequence length="202" mass="22020">MAGRPRQFDRNEALDKAMRLFWERGYEGTSVGDLAQALGINKPSLYAAFGCKENLFYEALDLYERTYGCVSPDELDAFATAREAIAGALHRNAETAVDPTTPRGCFIVLSAAVGPPQDEKVRAHLTQRRLSSLEHFTRRIKRGIADGDVPAGTYARAVASFYTTVINGIAIQARDGAPRAVLDGIVDGAMAAWDTLCARSRH</sequence>
<dbReference type="Proteomes" id="UP000033632">
    <property type="component" value="Unassembled WGS sequence"/>
</dbReference>
<keyword evidence="3" id="KW-0804">Transcription</keyword>
<keyword evidence="1" id="KW-0805">Transcription regulation</keyword>
<dbReference type="PANTHER" id="PTHR47506:SF1">
    <property type="entry name" value="HTH-TYPE TRANSCRIPTIONAL REGULATOR YJDC"/>
    <property type="match status" value="1"/>
</dbReference>
<keyword evidence="7" id="KW-1185">Reference proteome</keyword>
<dbReference type="PATRIC" id="fig|443610.3.peg.1110"/>
<evidence type="ECO:0000313" key="7">
    <source>
        <dbReference type="Proteomes" id="UP000033632"/>
    </source>
</evidence>
<dbReference type="SUPFAM" id="SSF46689">
    <property type="entry name" value="Homeodomain-like"/>
    <property type="match status" value="1"/>
</dbReference>
<dbReference type="PROSITE" id="PS50977">
    <property type="entry name" value="HTH_TETR_2"/>
    <property type="match status" value="1"/>
</dbReference>
<evidence type="ECO:0000256" key="3">
    <source>
        <dbReference type="ARBA" id="ARBA00023163"/>
    </source>
</evidence>
<organism evidence="6 7">
    <name type="scientific">Devosia geojensis</name>
    <dbReference type="NCBI Taxonomy" id="443610"/>
    <lineage>
        <taxon>Bacteria</taxon>
        <taxon>Pseudomonadati</taxon>
        <taxon>Pseudomonadota</taxon>
        <taxon>Alphaproteobacteria</taxon>
        <taxon>Hyphomicrobiales</taxon>
        <taxon>Devosiaceae</taxon>
        <taxon>Devosia</taxon>
    </lineage>
</organism>
<dbReference type="PANTHER" id="PTHR47506">
    <property type="entry name" value="TRANSCRIPTIONAL REGULATORY PROTEIN"/>
    <property type="match status" value="1"/>
</dbReference>
<accession>A0A0F5FRE6</accession>
<dbReference type="AlphaFoldDB" id="A0A0F5FRE6"/>
<dbReference type="Gene3D" id="1.10.357.10">
    <property type="entry name" value="Tetracycline Repressor, domain 2"/>
    <property type="match status" value="1"/>
</dbReference>
<dbReference type="EMBL" id="JZEX01000123">
    <property type="protein sequence ID" value="KKB11125.1"/>
    <property type="molecule type" value="Genomic_DNA"/>
</dbReference>
<dbReference type="InterPro" id="IPR036271">
    <property type="entry name" value="Tet_transcr_reg_TetR-rel_C_sf"/>
</dbReference>
<dbReference type="InterPro" id="IPR001647">
    <property type="entry name" value="HTH_TetR"/>
</dbReference>
<protein>
    <submittedName>
        <fullName evidence="6">TetR family transcriptional regulator</fullName>
    </submittedName>
</protein>
<evidence type="ECO:0000259" key="5">
    <source>
        <dbReference type="PROSITE" id="PS50977"/>
    </source>
</evidence>
<name>A0A0F5FRE6_9HYPH</name>
<dbReference type="Pfam" id="PF16925">
    <property type="entry name" value="TetR_C_13"/>
    <property type="match status" value="1"/>
</dbReference>
<reference evidence="6 7" key="1">
    <citation type="submission" date="2015-03" db="EMBL/GenBank/DDBJ databases">
        <authorList>
            <person name="Hassan Y.I."/>
            <person name="Lepp D."/>
            <person name="Li X.-Z."/>
            <person name="Zhou T."/>
        </authorList>
    </citation>
    <scope>NUCLEOTIDE SEQUENCE [LARGE SCALE GENOMIC DNA]</scope>
    <source>
        <strain evidence="6 7">BD-c194</strain>
    </source>
</reference>
<keyword evidence="2 4" id="KW-0238">DNA-binding</keyword>